<dbReference type="OrthoDB" id="9790252at2"/>
<dbReference type="RefSeq" id="WP_147121896.1">
    <property type="nucleotide sequence ID" value="NZ_VOPY01000001.1"/>
</dbReference>
<dbReference type="InterPro" id="IPR001387">
    <property type="entry name" value="Cro/C1-type_HTH"/>
</dbReference>
<keyword evidence="1" id="KW-1133">Transmembrane helix</keyword>
<feature type="domain" description="HTH cro/C1-type" evidence="2">
    <location>
        <begin position="21"/>
        <end position="82"/>
    </location>
</feature>
<dbReference type="PANTHER" id="PTHR34475">
    <property type="match status" value="1"/>
</dbReference>
<dbReference type="AlphaFoldDB" id="A0A5C6UMB5"/>
<protein>
    <submittedName>
        <fullName evidence="3">Helix-turn-helix domain-containing protein</fullName>
    </submittedName>
</protein>
<accession>A0A5C6UMB5</accession>
<reference evidence="3 4" key="1">
    <citation type="submission" date="2019-08" db="EMBL/GenBank/DDBJ databases">
        <title>Sphingorhabdus soil sp. nov., isolated from arctic soil.</title>
        <authorList>
            <person name="Liu Y."/>
        </authorList>
    </citation>
    <scope>NUCLEOTIDE SEQUENCE [LARGE SCALE GENOMIC DNA]</scope>
    <source>
        <strain evidence="3 4">D-2Q-5-6</strain>
    </source>
</reference>
<evidence type="ECO:0000256" key="1">
    <source>
        <dbReference type="SAM" id="Phobius"/>
    </source>
</evidence>
<dbReference type="Gene3D" id="1.10.260.40">
    <property type="entry name" value="lambda repressor-like DNA-binding domains"/>
    <property type="match status" value="1"/>
</dbReference>
<dbReference type="Pfam" id="PF13464">
    <property type="entry name" value="RodZ_C"/>
    <property type="match status" value="1"/>
</dbReference>
<dbReference type="SUPFAM" id="SSF47413">
    <property type="entry name" value="lambda repressor-like DNA-binding domains"/>
    <property type="match status" value="1"/>
</dbReference>
<dbReference type="SMART" id="SM00530">
    <property type="entry name" value="HTH_XRE"/>
    <property type="match status" value="1"/>
</dbReference>
<keyword evidence="1" id="KW-0812">Transmembrane</keyword>
<dbReference type="InterPro" id="IPR010982">
    <property type="entry name" value="Lambda_DNA-bd_dom_sf"/>
</dbReference>
<name>A0A5C6UMB5_9SPHN</name>
<keyword evidence="4" id="KW-1185">Reference proteome</keyword>
<dbReference type="CDD" id="cd00093">
    <property type="entry name" value="HTH_XRE"/>
    <property type="match status" value="1"/>
</dbReference>
<dbReference type="EMBL" id="VOPY01000001">
    <property type="protein sequence ID" value="TXC74059.1"/>
    <property type="molecule type" value="Genomic_DNA"/>
</dbReference>
<proteinExistence type="predicted"/>
<sequence>MGNDEYQDDAIETPTERIGDRLRAGREAQGLSLQDIAKETRIPIRHLESLENSEYAALPGKTYAIGFAKAYARVIGGDEAEVSDAVRNEYEYIDSDDRHEYQAFQPADPSRVPSRFLAWTAGIVALALFGAYMIWKPFSDGGDPYATSETVDAAPGISGEDRAPAAAATTDTVAADAPIVLTANALVWFRIDDAQGNRLHEQELAAGDSYTVPRDTTGLLLRTARPQALDVTVGGRKIATLGPPDTLVSNVPLDPRALVARANAGP</sequence>
<gene>
    <name evidence="3" type="ORF">FSZ31_04885</name>
</gene>
<keyword evidence="1" id="KW-0472">Membrane</keyword>
<dbReference type="InterPro" id="IPR050400">
    <property type="entry name" value="Bact_Cytoskel_RodZ"/>
</dbReference>
<evidence type="ECO:0000313" key="3">
    <source>
        <dbReference type="EMBL" id="TXC74059.1"/>
    </source>
</evidence>
<evidence type="ECO:0000313" key="4">
    <source>
        <dbReference type="Proteomes" id="UP000321129"/>
    </source>
</evidence>
<evidence type="ECO:0000259" key="2">
    <source>
        <dbReference type="SMART" id="SM00530"/>
    </source>
</evidence>
<organism evidence="3 4">
    <name type="scientific">Flavisphingopyxis soli</name>
    <dbReference type="NCBI Taxonomy" id="2601267"/>
    <lineage>
        <taxon>Bacteria</taxon>
        <taxon>Pseudomonadati</taxon>
        <taxon>Pseudomonadota</taxon>
        <taxon>Alphaproteobacteria</taxon>
        <taxon>Sphingomonadales</taxon>
        <taxon>Sphingopyxidaceae</taxon>
        <taxon>Flavisphingopyxis</taxon>
    </lineage>
</organism>
<feature type="transmembrane region" description="Helical" evidence="1">
    <location>
        <begin position="116"/>
        <end position="135"/>
    </location>
</feature>
<comment type="caution">
    <text evidence="3">The sequence shown here is derived from an EMBL/GenBank/DDBJ whole genome shotgun (WGS) entry which is preliminary data.</text>
</comment>
<dbReference type="Proteomes" id="UP000321129">
    <property type="component" value="Unassembled WGS sequence"/>
</dbReference>
<dbReference type="GO" id="GO:0003677">
    <property type="term" value="F:DNA binding"/>
    <property type="evidence" value="ECO:0007669"/>
    <property type="project" value="InterPro"/>
</dbReference>
<dbReference type="Pfam" id="PF13413">
    <property type="entry name" value="HTH_25"/>
    <property type="match status" value="1"/>
</dbReference>
<dbReference type="PANTHER" id="PTHR34475:SF1">
    <property type="entry name" value="CYTOSKELETON PROTEIN RODZ"/>
    <property type="match status" value="1"/>
</dbReference>
<dbReference type="InterPro" id="IPR025194">
    <property type="entry name" value="RodZ-like_C"/>
</dbReference>